<evidence type="ECO:0000259" key="4">
    <source>
        <dbReference type="Pfam" id="PF17390"/>
    </source>
</evidence>
<evidence type="ECO:0000259" key="3">
    <source>
        <dbReference type="Pfam" id="PF17389"/>
    </source>
</evidence>
<dbReference type="Proteomes" id="UP000651475">
    <property type="component" value="Unassembled WGS sequence"/>
</dbReference>
<dbReference type="SUPFAM" id="SSF48208">
    <property type="entry name" value="Six-hairpin glycosidases"/>
    <property type="match status" value="1"/>
</dbReference>
<evidence type="ECO:0000259" key="2">
    <source>
        <dbReference type="Pfam" id="PF05592"/>
    </source>
</evidence>
<dbReference type="PANTHER" id="PTHR34987">
    <property type="entry name" value="C, PUTATIVE (AFU_ORTHOLOGUE AFUA_3G02880)-RELATED"/>
    <property type="match status" value="1"/>
</dbReference>
<dbReference type="InterPro" id="IPR008902">
    <property type="entry name" value="Rhamnosid_concanavalin"/>
</dbReference>
<evidence type="ECO:0000313" key="6">
    <source>
        <dbReference type="Proteomes" id="UP000651475"/>
    </source>
</evidence>
<evidence type="ECO:0000256" key="1">
    <source>
        <dbReference type="SAM" id="SignalP"/>
    </source>
</evidence>
<feature type="domain" description="Alpha-L-rhamnosidase C-terminal" evidence="4">
    <location>
        <begin position="716"/>
        <end position="774"/>
    </location>
</feature>
<dbReference type="InterPro" id="IPR008979">
    <property type="entry name" value="Galactose-bd-like_sf"/>
</dbReference>
<comment type="caution">
    <text evidence="5">The sequence shown here is derived from an EMBL/GenBank/DDBJ whole genome shotgun (WGS) entry which is preliminary data.</text>
</comment>
<gene>
    <name evidence="5" type="ORF">H8S65_16080</name>
</gene>
<dbReference type="InterPro" id="IPR035398">
    <property type="entry name" value="Bac_rhamnosid_C"/>
</dbReference>
<accession>A0ABR7DTY4</accession>
<dbReference type="PANTHER" id="PTHR34987:SF2">
    <property type="entry name" value="B, PUTATIVE (AFU_ORTHOLOGUE AFUA_7G05040)-RELATED"/>
    <property type="match status" value="1"/>
</dbReference>
<feature type="domain" description="Alpha-L-rhamnosidase six-hairpin glycosidase" evidence="3">
    <location>
        <begin position="377"/>
        <end position="708"/>
    </location>
</feature>
<dbReference type="InterPro" id="IPR008928">
    <property type="entry name" value="6-hairpin_glycosidase_sf"/>
</dbReference>
<dbReference type="Pfam" id="PF17390">
    <property type="entry name" value="Bac_rhamnosid_C"/>
    <property type="match status" value="1"/>
</dbReference>
<organism evidence="5 6">
    <name type="scientific">Parabacteroides hominis</name>
    <dbReference type="NCBI Taxonomy" id="2763057"/>
    <lineage>
        <taxon>Bacteria</taxon>
        <taxon>Pseudomonadati</taxon>
        <taxon>Bacteroidota</taxon>
        <taxon>Bacteroidia</taxon>
        <taxon>Bacteroidales</taxon>
        <taxon>Tannerellaceae</taxon>
        <taxon>Parabacteroides</taxon>
    </lineage>
</organism>
<proteinExistence type="predicted"/>
<dbReference type="Pfam" id="PF17389">
    <property type="entry name" value="Bac_rhamnosid6H"/>
    <property type="match status" value="1"/>
</dbReference>
<dbReference type="Gene3D" id="2.60.120.260">
    <property type="entry name" value="Galactose-binding domain-like"/>
    <property type="match status" value="2"/>
</dbReference>
<sequence>MKYYYLLAVVFWCTALCSAVENKSVRQVAPAPSLLTGKWDADWISCPDVSLYDYGVYHFRKNFKLDRQPESFVVNVSADNRYRLFVNGTPVCYGPARGDLNHWYFETVDIASLLKAGENTLAAIVWNAGPYTPGAQMTLKTGLIVQGNTALEALVNTGPDWKVYRNTAYEPSVENRQDVGCADIVNASLYPWGWETEGYDDGSWKNAVQLGRGQPYGAGTGYDWVLCRRDIPLMEDTLLRMKTIRRSEGMPASSAFLEGNAPLVVPANRKVTLLIDQSYLTNAYPELRVSGGKGSEIRMRYGEALYKDGQKGNRNEIEGREIGGFTDKFYPDGGSNRLFRPLWFRTYRYLQMEIETKEEPLTLSDLYGMYTAYPFKENGSFSSNLPELQKIWEAGWRTARLCANETYYDCPYYEQLQYVGDTRIQALISLYVDGDDRLMRKAIRMFDYSRSYEGITTSRYPSRVPQYIPPFSLYWINMVHDYWMYRDDPAFVKACMPGVKSVLEWFAGKIDPKTDLLGPVPHWNFIDWPKQWPWNNNQPLGGTHKAAISGGSSILSLQLAYTLKDAVELLEAFGEADLAARYEAVYRSLCHNTWDKCWDEGKQLLADDLEGTSYSQHANIMGILSDAVPHEKQQALFDKLNTDPSLIQATFYYRFYLFRALKKVGLADRYTDMLKPWQDMLAMGLTTFAENPEPTRSDCHAWSASPVYDFLATVCGVEPVEPGFRSVRIAPHLGSLNQIEGKIPHPAGLIEVSLKKNGKGLSGHIVLPASLSGTFVWGGQQLNLVGGRNTIAHLFPLAN</sequence>
<keyword evidence="5" id="KW-0378">Hydrolase</keyword>
<name>A0ABR7DTY4_9BACT</name>
<dbReference type="InterPro" id="IPR012341">
    <property type="entry name" value="6hp_glycosidase-like_sf"/>
</dbReference>
<dbReference type="EMBL" id="JACOOJ010000034">
    <property type="protein sequence ID" value="MBC5634263.1"/>
    <property type="molecule type" value="Genomic_DNA"/>
</dbReference>
<feature type="signal peptide" evidence="1">
    <location>
        <begin position="1"/>
        <end position="19"/>
    </location>
</feature>
<reference evidence="5 6" key="1">
    <citation type="submission" date="2020-08" db="EMBL/GenBank/DDBJ databases">
        <title>Genome public.</title>
        <authorList>
            <person name="Liu C."/>
            <person name="Sun Q."/>
        </authorList>
    </citation>
    <scope>NUCLEOTIDE SEQUENCE [LARGE SCALE GENOMIC DNA]</scope>
    <source>
        <strain evidence="5 6">NSJ-79</strain>
    </source>
</reference>
<dbReference type="Gene3D" id="1.50.10.10">
    <property type="match status" value="1"/>
</dbReference>
<protein>
    <submittedName>
        <fullName evidence="5">Family 78 glycoside hydrolase catalytic domain</fullName>
    </submittedName>
</protein>
<dbReference type="Pfam" id="PF05592">
    <property type="entry name" value="Bac_rhamnosid"/>
    <property type="match status" value="1"/>
</dbReference>
<dbReference type="SUPFAM" id="SSF49785">
    <property type="entry name" value="Galactose-binding domain-like"/>
    <property type="match status" value="1"/>
</dbReference>
<feature type="domain" description="Alpha-L-rhamnosidase concanavalin-like" evidence="2">
    <location>
        <begin position="273"/>
        <end position="357"/>
    </location>
</feature>
<feature type="chain" id="PRO_5046343910" evidence="1">
    <location>
        <begin position="20"/>
        <end position="799"/>
    </location>
</feature>
<dbReference type="InterPro" id="IPR035396">
    <property type="entry name" value="Bac_rhamnosid6H"/>
</dbReference>
<keyword evidence="1" id="KW-0732">Signal</keyword>
<dbReference type="GO" id="GO:0016787">
    <property type="term" value="F:hydrolase activity"/>
    <property type="evidence" value="ECO:0007669"/>
    <property type="project" value="UniProtKB-KW"/>
</dbReference>
<dbReference type="RefSeq" id="WP_186930881.1">
    <property type="nucleotide sequence ID" value="NZ_JACOOJ010000034.1"/>
</dbReference>
<keyword evidence="6" id="KW-1185">Reference proteome</keyword>
<dbReference type="Gene3D" id="2.60.420.10">
    <property type="entry name" value="Maltose phosphorylase, domain 3"/>
    <property type="match status" value="1"/>
</dbReference>
<evidence type="ECO:0000313" key="5">
    <source>
        <dbReference type="EMBL" id="MBC5634263.1"/>
    </source>
</evidence>